<keyword evidence="2" id="KW-1185">Reference proteome</keyword>
<organism evidence="1 2">
    <name type="scientific">Paragonimus westermani</name>
    <dbReference type="NCBI Taxonomy" id="34504"/>
    <lineage>
        <taxon>Eukaryota</taxon>
        <taxon>Metazoa</taxon>
        <taxon>Spiralia</taxon>
        <taxon>Lophotrochozoa</taxon>
        <taxon>Platyhelminthes</taxon>
        <taxon>Trematoda</taxon>
        <taxon>Digenea</taxon>
        <taxon>Plagiorchiida</taxon>
        <taxon>Troglotremata</taxon>
        <taxon>Troglotrematidae</taxon>
        <taxon>Paragonimus</taxon>
    </lineage>
</organism>
<gene>
    <name evidence="1" type="ORF">P879_05035</name>
</gene>
<evidence type="ECO:0000313" key="1">
    <source>
        <dbReference type="EMBL" id="KAF8565564.1"/>
    </source>
</evidence>
<proteinExistence type="predicted"/>
<sequence length="133" mass="15080">MLVYQALVRTTTGYTPACLRFGHEPRLSLELSSPIPPSEAPSMPDCVRNLCENLRITLTSAQYHMKDAQRRQKKQHGQDTSRPGYVPGCRVWLHRLKTGLVSLRSFTSVPQSGFRALTNGMRHSRSQKPRLMC</sequence>
<evidence type="ECO:0000313" key="2">
    <source>
        <dbReference type="Proteomes" id="UP000699462"/>
    </source>
</evidence>
<comment type="caution">
    <text evidence="1">The sequence shown here is derived from an EMBL/GenBank/DDBJ whole genome shotgun (WGS) entry which is preliminary data.</text>
</comment>
<dbReference type="EMBL" id="JTDF01006505">
    <property type="protein sequence ID" value="KAF8565564.1"/>
    <property type="molecule type" value="Genomic_DNA"/>
</dbReference>
<dbReference type="Proteomes" id="UP000699462">
    <property type="component" value="Unassembled WGS sequence"/>
</dbReference>
<protein>
    <submittedName>
        <fullName evidence="1">Uncharacterized protein</fullName>
    </submittedName>
</protein>
<reference evidence="1 2" key="1">
    <citation type="submission" date="2019-07" db="EMBL/GenBank/DDBJ databases">
        <title>Annotation for the trematode Paragonimus westermani.</title>
        <authorList>
            <person name="Choi Y.-J."/>
        </authorList>
    </citation>
    <scope>NUCLEOTIDE SEQUENCE [LARGE SCALE GENOMIC DNA]</scope>
    <source>
        <strain evidence="1">180907_Pwestermani</strain>
    </source>
</reference>
<dbReference type="AlphaFoldDB" id="A0A8T0DF64"/>
<name>A0A8T0DF64_9TREM</name>
<accession>A0A8T0DF64</accession>